<dbReference type="PANTHER" id="PTHR43807:SF20">
    <property type="entry name" value="FI04487P"/>
    <property type="match status" value="1"/>
</dbReference>
<evidence type="ECO:0000256" key="4">
    <source>
        <dbReference type="ARBA" id="ARBA00022679"/>
    </source>
</evidence>
<dbReference type="CDD" id="cd00609">
    <property type="entry name" value="AAT_like"/>
    <property type="match status" value="1"/>
</dbReference>
<dbReference type="GO" id="GO:0005737">
    <property type="term" value="C:cytoplasm"/>
    <property type="evidence" value="ECO:0007669"/>
    <property type="project" value="TreeGrafter"/>
</dbReference>
<keyword evidence="9" id="KW-1185">Reference proteome</keyword>
<feature type="domain" description="Aminotransferase class I/classII large" evidence="7">
    <location>
        <begin position="63"/>
        <end position="416"/>
    </location>
</feature>
<evidence type="ECO:0000259" key="7">
    <source>
        <dbReference type="Pfam" id="PF00155"/>
    </source>
</evidence>
<dbReference type="GO" id="GO:0016212">
    <property type="term" value="F:kynurenine-oxoglutarate transaminase activity"/>
    <property type="evidence" value="ECO:0007669"/>
    <property type="project" value="TreeGrafter"/>
</dbReference>
<keyword evidence="4 6" id="KW-0808">Transferase</keyword>
<evidence type="ECO:0000256" key="5">
    <source>
        <dbReference type="ARBA" id="ARBA00022898"/>
    </source>
</evidence>
<dbReference type="InterPro" id="IPR051326">
    <property type="entry name" value="Kynurenine-oxoglutarate_AT"/>
</dbReference>
<dbReference type="AlphaFoldDB" id="A0A512I8Z0"/>
<dbReference type="EMBL" id="BJZS01000009">
    <property type="protein sequence ID" value="GEO94168.1"/>
    <property type="molecule type" value="Genomic_DNA"/>
</dbReference>
<dbReference type="Pfam" id="PF00155">
    <property type="entry name" value="Aminotran_1_2"/>
    <property type="match status" value="1"/>
</dbReference>
<dbReference type="Proteomes" id="UP000321103">
    <property type="component" value="Unassembled WGS sequence"/>
</dbReference>
<dbReference type="Gene3D" id="3.40.640.10">
    <property type="entry name" value="Type I PLP-dependent aspartate aminotransferase-like (Major domain)"/>
    <property type="match status" value="1"/>
</dbReference>
<dbReference type="EC" id="2.6.1.-" evidence="6"/>
<accession>A0A512I8Z0</accession>
<evidence type="ECO:0000256" key="6">
    <source>
        <dbReference type="RuleBase" id="RU000481"/>
    </source>
</evidence>
<evidence type="ECO:0000256" key="3">
    <source>
        <dbReference type="ARBA" id="ARBA00022576"/>
    </source>
</evidence>
<dbReference type="PROSITE" id="PS00105">
    <property type="entry name" value="AA_TRANSFER_CLASS_1"/>
    <property type="match status" value="1"/>
</dbReference>
<evidence type="ECO:0000256" key="2">
    <source>
        <dbReference type="ARBA" id="ARBA00007441"/>
    </source>
</evidence>
<evidence type="ECO:0000256" key="1">
    <source>
        <dbReference type="ARBA" id="ARBA00001933"/>
    </source>
</evidence>
<dbReference type="InterPro" id="IPR015424">
    <property type="entry name" value="PyrdxlP-dep_Trfase"/>
</dbReference>
<dbReference type="STRING" id="388357.GCA_001580365_00791"/>
<keyword evidence="5" id="KW-0663">Pyridoxal phosphate</keyword>
<gene>
    <name evidence="8" type="ORF">KTU01_02910</name>
</gene>
<evidence type="ECO:0000313" key="9">
    <source>
        <dbReference type="Proteomes" id="UP000321103"/>
    </source>
</evidence>
<dbReference type="SUPFAM" id="SSF53383">
    <property type="entry name" value="PLP-dependent transferases"/>
    <property type="match status" value="1"/>
</dbReference>
<keyword evidence="3 6" id="KW-0032">Aminotransferase</keyword>
<dbReference type="InterPro" id="IPR015421">
    <property type="entry name" value="PyrdxlP-dep_Trfase_major"/>
</dbReference>
<name>A0A512I8Z0_9MICC</name>
<dbReference type="PANTHER" id="PTHR43807">
    <property type="entry name" value="FI04487P"/>
    <property type="match status" value="1"/>
</dbReference>
<comment type="cofactor">
    <cofactor evidence="1 6">
        <name>pyridoxal 5'-phosphate</name>
        <dbReference type="ChEBI" id="CHEBI:597326"/>
    </cofactor>
</comment>
<comment type="caution">
    <text evidence="8">The sequence shown here is derived from an EMBL/GenBank/DDBJ whole genome shotgun (WGS) entry which is preliminary data.</text>
</comment>
<evidence type="ECO:0000313" key="8">
    <source>
        <dbReference type="EMBL" id="GEO94168.1"/>
    </source>
</evidence>
<dbReference type="InterPro" id="IPR004838">
    <property type="entry name" value="NHTrfase_class1_PyrdxlP-BS"/>
</dbReference>
<dbReference type="InterPro" id="IPR004839">
    <property type="entry name" value="Aminotransferase_I/II_large"/>
</dbReference>
<proteinExistence type="inferred from homology"/>
<comment type="similarity">
    <text evidence="2 6">Belongs to the class-I pyridoxal-phosphate-dependent aminotransferase family.</text>
</comment>
<sequence>MGPILGTRPRDPRLAAMDATAAAHTSRAPWERMAHGGGLLTSAGELSGTVFEEMSRLAARTGAINLGQGFPDVDGPPEMLDAAAAALRGGGNQYSPVAGVPQLQEAVAEHQRRFYGLEPDPASGVVVTVGASEGLAASLLAFLRPGDEVVTFEPHYDLYGAVVEFAGARLVTVPLEPPRFSPDLDRLAAAFGPRTRMVILNDPHNPTGTVFDDAVLSRVVELAAEHDCVVVTDEVYEHLRYGGAHRPLAALPGAFERTLTVSSVGKTFSATGWRVGWVSGPEHLVGAVRATKAYFTHSAATPLQLGAAAALRLPDAFYEGLAEDFRQRRDVLVQGLAAAGAEPFEPQGTFFVVADVRALCERHGVGDATALAPVLAERSGVVGVPVPALASAAHRGLYTTWMRFSFGKRRDLLEQAGRRLAG</sequence>
<protein>
    <recommendedName>
        <fullName evidence="6">Aminotransferase</fullName>
        <ecNumber evidence="6">2.6.1.-</ecNumber>
    </recommendedName>
</protein>
<dbReference type="GO" id="GO:0030170">
    <property type="term" value="F:pyridoxal phosphate binding"/>
    <property type="evidence" value="ECO:0007669"/>
    <property type="project" value="InterPro"/>
</dbReference>
<organism evidence="8 9">
    <name type="scientific">Kocuria turfanensis</name>
    <dbReference type="NCBI Taxonomy" id="388357"/>
    <lineage>
        <taxon>Bacteria</taxon>
        <taxon>Bacillati</taxon>
        <taxon>Actinomycetota</taxon>
        <taxon>Actinomycetes</taxon>
        <taxon>Micrococcales</taxon>
        <taxon>Micrococcaceae</taxon>
        <taxon>Kocuria</taxon>
    </lineage>
</organism>
<dbReference type="FunFam" id="3.40.640.10:FF:000033">
    <property type="entry name" value="Aspartate aminotransferase"/>
    <property type="match status" value="1"/>
</dbReference>
<reference evidence="8 9" key="1">
    <citation type="submission" date="2019-07" db="EMBL/GenBank/DDBJ databases">
        <title>Whole genome shotgun sequence of Kocuria turfanensis NBRC 107627.</title>
        <authorList>
            <person name="Hosoyama A."/>
            <person name="Uohara A."/>
            <person name="Ohji S."/>
            <person name="Ichikawa N."/>
        </authorList>
    </citation>
    <scope>NUCLEOTIDE SEQUENCE [LARGE SCALE GENOMIC DNA]</scope>
    <source>
        <strain evidence="8 9">NBRC 107627</strain>
    </source>
</reference>
<dbReference type="InterPro" id="IPR015422">
    <property type="entry name" value="PyrdxlP-dep_Trfase_small"/>
</dbReference>
<dbReference type="Gene3D" id="3.90.1150.10">
    <property type="entry name" value="Aspartate Aminotransferase, domain 1"/>
    <property type="match status" value="1"/>
</dbReference>